<comment type="caution">
    <text evidence="12">The sequence shown here is derived from an EMBL/GenBank/DDBJ whole genome shotgun (WGS) entry which is preliminary data.</text>
</comment>
<evidence type="ECO:0000256" key="9">
    <source>
        <dbReference type="SAM" id="MobiDB-lite"/>
    </source>
</evidence>
<feature type="transmembrane region" description="Helical" evidence="10">
    <location>
        <begin position="218"/>
        <end position="243"/>
    </location>
</feature>
<dbReference type="InterPro" id="IPR045191">
    <property type="entry name" value="MBR1/2-like"/>
</dbReference>
<dbReference type="GO" id="GO:0061630">
    <property type="term" value="F:ubiquitin protein ligase activity"/>
    <property type="evidence" value="ECO:0007669"/>
    <property type="project" value="UniProtKB-EC"/>
</dbReference>
<keyword evidence="3" id="KW-0808">Transferase</keyword>
<feature type="compositionally biased region" description="Low complexity" evidence="9">
    <location>
        <begin position="386"/>
        <end position="398"/>
    </location>
</feature>
<feature type="transmembrane region" description="Helical" evidence="10">
    <location>
        <begin position="163"/>
        <end position="187"/>
    </location>
</feature>
<keyword evidence="7" id="KW-0862">Zinc</keyword>
<proteinExistence type="predicted"/>
<feature type="compositionally biased region" description="Low complexity" evidence="9">
    <location>
        <begin position="34"/>
        <end position="53"/>
    </location>
</feature>
<evidence type="ECO:0000256" key="7">
    <source>
        <dbReference type="ARBA" id="ARBA00022833"/>
    </source>
</evidence>
<gene>
    <name evidence="12" type="ORF">C9374_006830</name>
</gene>
<evidence type="ECO:0000256" key="10">
    <source>
        <dbReference type="SAM" id="Phobius"/>
    </source>
</evidence>
<keyword evidence="5 8" id="KW-0863">Zinc-finger</keyword>
<dbReference type="GO" id="GO:0008270">
    <property type="term" value="F:zinc ion binding"/>
    <property type="evidence" value="ECO:0007669"/>
    <property type="project" value="UniProtKB-KW"/>
</dbReference>
<evidence type="ECO:0000256" key="6">
    <source>
        <dbReference type="ARBA" id="ARBA00022786"/>
    </source>
</evidence>
<evidence type="ECO:0000256" key="4">
    <source>
        <dbReference type="ARBA" id="ARBA00022723"/>
    </source>
</evidence>
<dbReference type="SUPFAM" id="SSF57850">
    <property type="entry name" value="RING/U-box"/>
    <property type="match status" value="1"/>
</dbReference>
<keyword evidence="10" id="KW-1133">Transmembrane helix</keyword>
<name>A0AA88GZ78_NAELO</name>
<evidence type="ECO:0000256" key="3">
    <source>
        <dbReference type="ARBA" id="ARBA00022679"/>
    </source>
</evidence>
<feature type="domain" description="RING-type" evidence="11">
    <location>
        <begin position="431"/>
        <end position="473"/>
    </location>
</feature>
<evidence type="ECO:0000259" key="11">
    <source>
        <dbReference type="PROSITE" id="PS50089"/>
    </source>
</evidence>
<feature type="region of interest" description="Disordered" evidence="9">
    <location>
        <begin position="29"/>
        <end position="53"/>
    </location>
</feature>
<dbReference type="InterPro" id="IPR013083">
    <property type="entry name" value="Znf_RING/FYVE/PHD"/>
</dbReference>
<organism evidence="12 13">
    <name type="scientific">Naegleria lovaniensis</name>
    <name type="common">Amoeba</name>
    <dbReference type="NCBI Taxonomy" id="51637"/>
    <lineage>
        <taxon>Eukaryota</taxon>
        <taxon>Discoba</taxon>
        <taxon>Heterolobosea</taxon>
        <taxon>Tetramitia</taxon>
        <taxon>Eutetramitia</taxon>
        <taxon>Vahlkampfiidae</taxon>
        <taxon>Naegleria</taxon>
    </lineage>
</organism>
<dbReference type="Pfam" id="PF13639">
    <property type="entry name" value="zf-RING_2"/>
    <property type="match status" value="1"/>
</dbReference>
<evidence type="ECO:0000256" key="1">
    <source>
        <dbReference type="ARBA" id="ARBA00000900"/>
    </source>
</evidence>
<dbReference type="Gene3D" id="3.30.40.10">
    <property type="entry name" value="Zinc/RING finger domain, C3HC4 (zinc finger)"/>
    <property type="match status" value="1"/>
</dbReference>
<feature type="region of interest" description="Disordered" evidence="9">
    <location>
        <begin position="380"/>
        <end position="414"/>
    </location>
</feature>
<protein>
    <recommendedName>
        <fullName evidence="2">RING-type E3 ubiquitin transferase</fullName>
        <ecNumber evidence="2">2.3.2.27</ecNumber>
    </recommendedName>
</protein>
<evidence type="ECO:0000256" key="2">
    <source>
        <dbReference type="ARBA" id="ARBA00012483"/>
    </source>
</evidence>
<accession>A0AA88GZ78</accession>
<dbReference type="RefSeq" id="XP_044555193.1">
    <property type="nucleotide sequence ID" value="XM_044696734.1"/>
</dbReference>
<comment type="catalytic activity">
    <reaction evidence="1">
        <text>S-ubiquitinyl-[E2 ubiquitin-conjugating enzyme]-L-cysteine + [acceptor protein]-L-lysine = [E2 ubiquitin-conjugating enzyme]-L-cysteine + N(6)-ubiquitinyl-[acceptor protein]-L-lysine.</text>
        <dbReference type="EC" id="2.3.2.27"/>
    </reaction>
</comment>
<dbReference type="SMART" id="SM00184">
    <property type="entry name" value="RING"/>
    <property type="match status" value="1"/>
</dbReference>
<keyword evidence="13" id="KW-1185">Reference proteome</keyword>
<evidence type="ECO:0000313" key="12">
    <source>
        <dbReference type="EMBL" id="KAG2393299.1"/>
    </source>
</evidence>
<dbReference type="EMBL" id="PYSW02000002">
    <property type="protein sequence ID" value="KAG2393299.1"/>
    <property type="molecule type" value="Genomic_DNA"/>
</dbReference>
<evidence type="ECO:0000256" key="8">
    <source>
        <dbReference type="PROSITE-ProRule" id="PRU00175"/>
    </source>
</evidence>
<dbReference type="GeneID" id="68099284"/>
<feature type="region of interest" description="Disordered" evidence="9">
    <location>
        <begin position="106"/>
        <end position="145"/>
    </location>
</feature>
<dbReference type="PANTHER" id="PTHR22937:SF65">
    <property type="entry name" value="E3 UBIQUITIN-PROTEIN LIGASE ARK2C"/>
    <property type="match status" value="1"/>
</dbReference>
<dbReference type="PROSITE" id="PS50089">
    <property type="entry name" value="ZF_RING_2"/>
    <property type="match status" value="1"/>
</dbReference>
<dbReference type="EC" id="2.3.2.27" evidence="2"/>
<dbReference type="PANTHER" id="PTHR22937">
    <property type="entry name" value="E3 UBIQUITIN-PROTEIN LIGASE RNF165"/>
    <property type="match status" value="1"/>
</dbReference>
<sequence length="476" mass="53731">MSSTAAPMMTNDPLGAYRGVRVDLTELQHQHVPSSSSSTTNGNSNTRQQHQQQYYPNQDDDEMIMNTTTQEDELNQSWNHQSSDGNGRRNLFGRLSNWWSSRTNNNSSLLSTNTHQAQSPQHQAATHDETSNEQRPQQDPFQVDELLTPDNYNAISRRRTIRIVILIGLVTAIIAAHAIIMFVVMIASKQSTTNDGTGGDNSNNGGETGGETSDTRRVFMYFLTIPNAIILSCLLCCCGCICAKRLFTLYLNYSSSSFARRMKTYLLRHGLLQYEGSNDEEYWDPEEISQRHQRLLQMLQQRGIDISSLRLMMIDRDFNEQDYETLLQLEQYNQQPAGLSESALAQLPVFKIPQLEPPLVEKSNDDSHLYDHQDSDEILLRNPAGSSSTSSNNNSSSSIVNTQHGHQHHTSDSSIPECSQTLARELLDETCCICLSKYECGEVVCTLPTCLHRYHKDCIHQALRMRNQCPICKTAI</sequence>
<evidence type="ECO:0000256" key="5">
    <source>
        <dbReference type="ARBA" id="ARBA00022771"/>
    </source>
</evidence>
<keyword evidence="10" id="KW-0812">Transmembrane</keyword>
<feature type="compositionally biased region" description="Polar residues" evidence="9">
    <location>
        <begin position="115"/>
        <end position="124"/>
    </location>
</feature>
<dbReference type="Proteomes" id="UP000816034">
    <property type="component" value="Unassembled WGS sequence"/>
</dbReference>
<keyword evidence="6" id="KW-0833">Ubl conjugation pathway</keyword>
<dbReference type="InterPro" id="IPR001841">
    <property type="entry name" value="Znf_RING"/>
</dbReference>
<reference evidence="12 13" key="1">
    <citation type="journal article" date="2018" name="BMC Genomics">
        <title>The genome of Naegleria lovaniensis, the basis for a comparative approach to unravel pathogenicity factors of the human pathogenic amoeba N. fowleri.</title>
        <authorList>
            <person name="Liechti N."/>
            <person name="Schurch N."/>
            <person name="Bruggmann R."/>
            <person name="Wittwer M."/>
        </authorList>
    </citation>
    <scope>NUCLEOTIDE SEQUENCE [LARGE SCALE GENOMIC DNA]</scope>
    <source>
        <strain evidence="12 13">ATCC 30569</strain>
    </source>
</reference>
<keyword evidence="4" id="KW-0479">Metal-binding</keyword>
<dbReference type="AlphaFoldDB" id="A0AA88GZ78"/>
<evidence type="ECO:0000313" key="13">
    <source>
        <dbReference type="Proteomes" id="UP000816034"/>
    </source>
</evidence>
<keyword evidence="10" id="KW-0472">Membrane</keyword>